<dbReference type="AlphaFoldDB" id="A0A9P8QT50"/>
<comment type="caution">
    <text evidence="1">The sequence shown here is derived from an EMBL/GenBank/DDBJ whole genome shotgun (WGS) entry which is preliminary data.</text>
</comment>
<name>A0A9P8QT50_9HYPO</name>
<dbReference type="EMBL" id="JAIWOZ010000002">
    <property type="protein sequence ID" value="KAH6609270.1"/>
    <property type="molecule type" value="Genomic_DNA"/>
</dbReference>
<proteinExistence type="predicted"/>
<gene>
    <name evidence="1" type="ORF">Trco_002616</name>
</gene>
<dbReference type="GO" id="GO:0004029">
    <property type="term" value="F:aldehyde dehydrogenase (NAD+) activity"/>
    <property type="evidence" value="ECO:0007669"/>
    <property type="project" value="TreeGrafter"/>
</dbReference>
<sequence>MAVKVFLYGYIGGTAFDYVYNAHKDYEYTVLVRDETRAQLVKAKYPTAKFAYGTLDDSDVIEKAAAEADIVIHTADSSDHVGSALAIAKGLKEGHTAEKPGYWLHLSGTGILVWYDIATKREGEAPVAEQKYYDVDGIDRLLKIPDEAPHRNVDKIVQESASDAVKVSTICPPLIYGKGSGIGNQQSIQLPVLIELTLKEGFAPIVGAGKTEWDNVHIDDLGDLYVKLVDATQDASKNKNPEIFGPKGYFFAANGTHVFSKLSQKVAEEVKKQGYHPDVPTKSVGFAELRGLRGFAAVSYTFGRNSKGVPQRAGKYLGWEPKGAPLEDTVAEAVQIRAKALGL</sequence>
<dbReference type="Gene3D" id="3.40.50.720">
    <property type="entry name" value="NAD(P)-binding Rossmann-like Domain"/>
    <property type="match status" value="2"/>
</dbReference>
<dbReference type="PANTHER" id="PTHR48079">
    <property type="entry name" value="PROTEIN YEEZ"/>
    <property type="match status" value="1"/>
</dbReference>
<dbReference type="InterPro" id="IPR051783">
    <property type="entry name" value="NAD(P)-dependent_oxidoreduct"/>
</dbReference>
<dbReference type="InterPro" id="IPR036291">
    <property type="entry name" value="NAD(P)-bd_dom_sf"/>
</dbReference>
<dbReference type="Proteomes" id="UP000827724">
    <property type="component" value="Unassembled WGS sequence"/>
</dbReference>
<accession>A0A9P8QT50</accession>
<dbReference type="OrthoDB" id="10262413at2759"/>
<dbReference type="GO" id="GO:0005737">
    <property type="term" value="C:cytoplasm"/>
    <property type="evidence" value="ECO:0007669"/>
    <property type="project" value="TreeGrafter"/>
</dbReference>
<protein>
    <submittedName>
        <fullName evidence="1">Nadp-binding domain</fullName>
    </submittedName>
</protein>
<keyword evidence="2" id="KW-1185">Reference proteome</keyword>
<evidence type="ECO:0000313" key="1">
    <source>
        <dbReference type="EMBL" id="KAH6609270.1"/>
    </source>
</evidence>
<organism evidence="1 2">
    <name type="scientific">Trichoderma cornu-damae</name>
    <dbReference type="NCBI Taxonomy" id="654480"/>
    <lineage>
        <taxon>Eukaryota</taxon>
        <taxon>Fungi</taxon>
        <taxon>Dikarya</taxon>
        <taxon>Ascomycota</taxon>
        <taxon>Pezizomycotina</taxon>
        <taxon>Sordariomycetes</taxon>
        <taxon>Hypocreomycetidae</taxon>
        <taxon>Hypocreales</taxon>
        <taxon>Hypocreaceae</taxon>
        <taxon>Trichoderma</taxon>
    </lineage>
</organism>
<reference evidence="1" key="1">
    <citation type="submission" date="2021-08" db="EMBL/GenBank/DDBJ databases">
        <title>Chromosome-Level Trichoderma cornu-damae using Hi-C Data.</title>
        <authorList>
            <person name="Kim C.S."/>
        </authorList>
    </citation>
    <scope>NUCLEOTIDE SEQUENCE</scope>
    <source>
        <strain evidence="1">KA19-0412C</strain>
    </source>
</reference>
<evidence type="ECO:0000313" key="2">
    <source>
        <dbReference type="Proteomes" id="UP000827724"/>
    </source>
</evidence>
<dbReference type="SUPFAM" id="SSF51735">
    <property type="entry name" value="NAD(P)-binding Rossmann-fold domains"/>
    <property type="match status" value="1"/>
</dbReference>
<dbReference type="PANTHER" id="PTHR48079:SF6">
    <property type="entry name" value="NAD(P)-BINDING DOMAIN-CONTAINING PROTEIN-RELATED"/>
    <property type="match status" value="1"/>
</dbReference>